<keyword evidence="8" id="KW-1185">Reference proteome</keyword>
<dbReference type="InterPro" id="IPR005467">
    <property type="entry name" value="His_kinase_dom"/>
</dbReference>
<dbReference type="InterPro" id="IPR036097">
    <property type="entry name" value="HisK_dim/P_sf"/>
</dbReference>
<dbReference type="SUPFAM" id="SSF47384">
    <property type="entry name" value="Homodimeric domain of signal transducing histidine kinase"/>
    <property type="match status" value="1"/>
</dbReference>
<feature type="modified residue" description="4-aspartylphosphate" evidence="4">
    <location>
        <position position="64"/>
    </location>
</feature>
<dbReference type="KEGG" id="ppd:Ppro_3175"/>
<dbReference type="InterPro" id="IPR001789">
    <property type="entry name" value="Sig_transdc_resp-reg_receiver"/>
</dbReference>
<dbReference type="InterPro" id="IPR003661">
    <property type="entry name" value="HisK_dim/P_dom"/>
</dbReference>
<dbReference type="GO" id="GO:0000155">
    <property type="term" value="F:phosphorelay sensor kinase activity"/>
    <property type="evidence" value="ECO:0007669"/>
    <property type="project" value="InterPro"/>
</dbReference>
<accession>A1ATU8</accession>
<evidence type="ECO:0000313" key="8">
    <source>
        <dbReference type="Proteomes" id="UP000006732"/>
    </source>
</evidence>
<dbReference type="SMART" id="SM00448">
    <property type="entry name" value="REC"/>
    <property type="match status" value="1"/>
</dbReference>
<dbReference type="InterPro" id="IPR036890">
    <property type="entry name" value="HATPase_C_sf"/>
</dbReference>
<proteinExistence type="predicted"/>
<feature type="domain" description="Histidine kinase" evidence="5">
    <location>
        <begin position="154"/>
        <end position="370"/>
    </location>
</feature>
<name>A1ATU8_PELPD</name>
<dbReference type="SUPFAM" id="SSF55874">
    <property type="entry name" value="ATPase domain of HSP90 chaperone/DNA topoisomerase II/histidine kinase"/>
    <property type="match status" value="1"/>
</dbReference>
<protein>
    <recommendedName>
        <fullName evidence="2">histidine kinase</fullName>
        <ecNumber evidence="2">2.7.13.3</ecNumber>
    </recommendedName>
</protein>
<evidence type="ECO:0000256" key="1">
    <source>
        <dbReference type="ARBA" id="ARBA00000085"/>
    </source>
</evidence>
<dbReference type="HOGENOM" id="CLU_000445_114_72_7"/>
<keyword evidence="7" id="KW-0418">Kinase</keyword>
<evidence type="ECO:0000256" key="3">
    <source>
        <dbReference type="ARBA" id="ARBA00022553"/>
    </source>
</evidence>
<evidence type="ECO:0000259" key="5">
    <source>
        <dbReference type="PROSITE" id="PS50109"/>
    </source>
</evidence>
<dbReference type="SMART" id="SM00387">
    <property type="entry name" value="HATPase_c"/>
    <property type="match status" value="1"/>
</dbReference>
<dbReference type="Pfam" id="PF00072">
    <property type="entry name" value="Response_reg"/>
    <property type="match status" value="1"/>
</dbReference>
<dbReference type="STRING" id="338966.Ppro_3175"/>
<dbReference type="CDD" id="cd00075">
    <property type="entry name" value="HATPase"/>
    <property type="match status" value="1"/>
</dbReference>
<evidence type="ECO:0000256" key="4">
    <source>
        <dbReference type="PROSITE-ProRule" id="PRU00169"/>
    </source>
</evidence>
<dbReference type="Gene3D" id="3.40.50.2300">
    <property type="match status" value="1"/>
</dbReference>
<dbReference type="InterPro" id="IPR011006">
    <property type="entry name" value="CheY-like_superfamily"/>
</dbReference>
<dbReference type="Proteomes" id="UP000006732">
    <property type="component" value="Chromosome"/>
</dbReference>
<keyword evidence="7" id="KW-0808">Transferase</keyword>
<dbReference type="RefSeq" id="WP_011737000.1">
    <property type="nucleotide sequence ID" value="NC_008609.1"/>
</dbReference>
<evidence type="ECO:0000256" key="2">
    <source>
        <dbReference type="ARBA" id="ARBA00012438"/>
    </source>
</evidence>
<dbReference type="InterPro" id="IPR003594">
    <property type="entry name" value="HATPase_dom"/>
</dbReference>
<dbReference type="PANTHER" id="PTHR43547">
    <property type="entry name" value="TWO-COMPONENT HISTIDINE KINASE"/>
    <property type="match status" value="1"/>
</dbReference>
<dbReference type="EMBL" id="CP000482">
    <property type="protein sequence ID" value="ABL00769.1"/>
    <property type="molecule type" value="Genomic_DNA"/>
</dbReference>
<feature type="domain" description="Response regulatory" evidence="6">
    <location>
        <begin position="17"/>
        <end position="129"/>
    </location>
</feature>
<sequence length="370" mass="40871">MKRRHRNDRGDHRQKRTILVVDDDSAILALCGRVLRGYRVLQARNCTEALKMFENEAVDLVLTDAKIPGECGIDLLRRIKGLQPDALVIIMSACADQETVLRSLREGVDDFICKQFIQLQLRESIEKVLFRKILRAEAADKKRLECLRSGFLSLISHKLRTPITNISLILEYLDQSVCGSGANGCRQAIATAGEEASYLGRLVDELLLFSQVMGGEEVRPEKVDLVSLVANALQESPESQAKPGVETFFEPSTLESLNLDLRKIAFALQQVIDNAYKFSPEPGRVSVALCQGNGEIKIVVVDSGSGIPREEQEKVFDKFYQVDPDGTGQVRGLGLGLFYAREYVLLHGGAITLESEPGSGTTVTIVLPLQ</sequence>
<dbReference type="Gene3D" id="3.30.565.10">
    <property type="entry name" value="Histidine kinase-like ATPase, C-terminal domain"/>
    <property type="match status" value="1"/>
</dbReference>
<dbReference type="EC" id="2.7.13.3" evidence="2"/>
<dbReference type="Gene3D" id="1.10.287.130">
    <property type="match status" value="1"/>
</dbReference>
<organism evidence="7 8">
    <name type="scientific">Pelobacter propionicus (strain DSM 2379 / NBRC 103807 / OttBd1)</name>
    <dbReference type="NCBI Taxonomy" id="338966"/>
    <lineage>
        <taxon>Bacteria</taxon>
        <taxon>Pseudomonadati</taxon>
        <taxon>Thermodesulfobacteriota</taxon>
        <taxon>Desulfuromonadia</taxon>
        <taxon>Desulfuromonadales</taxon>
        <taxon>Desulfuromonadaceae</taxon>
        <taxon>Pelobacter</taxon>
    </lineage>
</organism>
<dbReference type="OrthoDB" id="5342753at2"/>
<dbReference type="InterPro" id="IPR004358">
    <property type="entry name" value="Sig_transdc_His_kin-like_C"/>
</dbReference>
<dbReference type="PRINTS" id="PR00344">
    <property type="entry name" value="BCTRLSENSOR"/>
</dbReference>
<dbReference type="PANTHER" id="PTHR43547:SF2">
    <property type="entry name" value="HYBRID SIGNAL TRANSDUCTION HISTIDINE KINASE C"/>
    <property type="match status" value="1"/>
</dbReference>
<dbReference type="Pfam" id="PF00512">
    <property type="entry name" value="HisKA"/>
    <property type="match status" value="1"/>
</dbReference>
<dbReference type="CDD" id="cd00082">
    <property type="entry name" value="HisKA"/>
    <property type="match status" value="1"/>
</dbReference>
<dbReference type="SUPFAM" id="SSF52172">
    <property type="entry name" value="CheY-like"/>
    <property type="match status" value="1"/>
</dbReference>
<gene>
    <name evidence="7" type="ordered locus">Ppro_3175</name>
</gene>
<dbReference type="eggNOG" id="COG2205">
    <property type="taxonomic scope" value="Bacteria"/>
</dbReference>
<dbReference type="PROSITE" id="PS50109">
    <property type="entry name" value="HIS_KIN"/>
    <property type="match status" value="1"/>
</dbReference>
<dbReference type="AlphaFoldDB" id="A1ATU8"/>
<dbReference type="SMART" id="SM00388">
    <property type="entry name" value="HisKA"/>
    <property type="match status" value="1"/>
</dbReference>
<reference evidence="7 8" key="1">
    <citation type="submission" date="2006-10" db="EMBL/GenBank/DDBJ databases">
        <title>Complete sequence of chromosome of Pelobacter propionicus DSM 2379.</title>
        <authorList>
            <consortium name="US DOE Joint Genome Institute"/>
            <person name="Copeland A."/>
            <person name="Lucas S."/>
            <person name="Lapidus A."/>
            <person name="Barry K."/>
            <person name="Detter J.C."/>
            <person name="Glavina del Rio T."/>
            <person name="Hammon N."/>
            <person name="Israni S."/>
            <person name="Dalin E."/>
            <person name="Tice H."/>
            <person name="Pitluck S."/>
            <person name="Saunders E."/>
            <person name="Brettin T."/>
            <person name="Bruce D."/>
            <person name="Han C."/>
            <person name="Tapia R."/>
            <person name="Schmutz J."/>
            <person name="Larimer F."/>
            <person name="Land M."/>
            <person name="Hauser L."/>
            <person name="Kyrpides N."/>
            <person name="Kim E."/>
            <person name="Lovley D."/>
            <person name="Richardson P."/>
        </authorList>
    </citation>
    <scope>NUCLEOTIDE SEQUENCE [LARGE SCALE GENOMIC DNA]</scope>
    <source>
        <strain evidence="8">DSM 2379 / NBRC 103807 / OttBd1</strain>
    </source>
</reference>
<evidence type="ECO:0000313" key="7">
    <source>
        <dbReference type="EMBL" id="ABL00769.1"/>
    </source>
</evidence>
<keyword evidence="3 4" id="KW-0597">Phosphoprotein</keyword>
<evidence type="ECO:0000259" key="6">
    <source>
        <dbReference type="PROSITE" id="PS50110"/>
    </source>
</evidence>
<dbReference type="PROSITE" id="PS50110">
    <property type="entry name" value="RESPONSE_REGULATORY"/>
    <property type="match status" value="1"/>
</dbReference>
<comment type="catalytic activity">
    <reaction evidence="1">
        <text>ATP + protein L-histidine = ADP + protein N-phospho-L-histidine.</text>
        <dbReference type="EC" id="2.7.13.3"/>
    </reaction>
</comment>
<dbReference type="Pfam" id="PF02518">
    <property type="entry name" value="HATPase_c"/>
    <property type="match status" value="1"/>
</dbReference>